<proteinExistence type="predicted"/>
<comment type="caution">
    <text evidence="1">The sequence shown here is derived from an EMBL/GenBank/DDBJ whole genome shotgun (WGS) entry which is preliminary data.</text>
</comment>
<dbReference type="AlphaFoldDB" id="A0A0F9UEX8"/>
<accession>A0A0F9UEX8</accession>
<protein>
    <submittedName>
        <fullName evidence="1">Uncharacterized protein</fullName>
    </submittedName>
</protein>
<sequence>MSKLKNGLKIPKVVPIDWSPSDWNDVIYVVTQAVKGKKIKFEKEDKPMGGVEAIKDDIRKEISNE</sequence>
<reference evidence="1" key="1">
    <citation type="journal article" date="2015" name="Nature">
        <title>Complex archaea that bridge the gap between prokaryotes and eukaryotes.</title>
        <authorList>
            <person name="Spang A."/>
            <person name="Saw J.H."/>
            <person name="Jorgensen S.L."/>
            <person name="Zaremba-Niedzwiedzka K."/>
            <person name="Martijn J."/>
            <person name="Lind A.E."/>
            <person name="van Eijk R."/>
            <person name="Schleper C."/>
            <person name="Guy L."/>
            <person name="Ettema T.J."/>
        </authorList>
    </citation>
    <scope>NUCLEOTIDE SEQUENCE</scope>
</reference>
<dbReference type="EMBL" id="LAZR01001030">
    <property type="protein sequence ID" value="KKN52178.1"/>
    <property type="molecule type" value="Genomic_DNA"/>
</dbReference>
<evidence type="ECO:0000313" key="1">
    <source>
        <dbReference type="EMBL" id="KKN52178.1"/>
    </source>
</evidence>
<name>A0A0F9UEX8_9ZZZZ</name>
<organism evidence="1">
    <name type="scientific">marine sediment metagenome</name>
    <dbReference type="NCBI Taxonomy" id="412755"/>
    <lineage>
        <taxon>unclassified sequences</taxon>
        <taxon>metagenomes</taxon>
        <taxon>ecological metagenomes</taxon>
    </lineage>
</organism>
<gene>
    <name evidence="1" type="ORF">LCGC14_0615280</name>
</gene>